<proteinExistence type="predicted"/>
<dbReference type="PANTHER" id="PTHR40132:SF1">
    <property type="entry name" value="PRE-MRNA-SPLICING FACTOR 38B"/>
    <property type="match status" value="1"/>
</dbReference>
<keyword evidence="3" id="KW-1185">Reference proteome</keyword>
<evidence type="ECO:0000313" key="3">
    <source>
        <dbReference type="Proteomes" id="UP000800092"/>
    </source>
</evidence>
<dbReference type="Proteomes" id="UP000800092">
    <property type="component" value="Unassembled WGS sequence"/>
</dbReference>
<feature type="compositionally biased region" description="Polar residues" evidence="1">
    <location>
        <begin position="287"/>
        <end position="296"/>
    </location>
</feature>
<accession>A0A6A6GWA1</accession>
<organism evidence="2 3">
    <name type="scientific">Viridothelium virens</name>
    <name type="common">Speckled blister lichen</name>
    <name type="synonym">Trypethelium virens</name>
    <dbReference type="NCBI Taxonomy" id="1048519"/>
    <lineage>
        <taxon>Eukaryota</taxon>
        <taxon>Fungi</taxon>
        <taxon>Dikarya</taxon>
        <taxon>Ascomycota</taxon>
        <taxon>Pezizomycotina</taxon>
        <taxon>Dothideomycetes</taxon>
        <taxon>Dothideomycetes incertae sedis</taxon>
        <taxon>Trypetheliales</taxon>
        <taxon>Trypetheliaceae</taxon>
        <taxon>Viridothelium</taxon>
    </lineage>
</organism>
<sequence>MPAQYDPSDDTVADILKKDARTSSARYAQVGLQALLPKRPVGQAPKPNTRFLRNILRETGSHNAALLAKEAEESRERLKRLQEKSERLETRKDEQKRRKHRDREDEPKSSKRRRNEQDLQRRRSKHKESDDEHEQRLHKTRRQRKHEHPAEENDEQNSQQLKNAERRQKEPNNYPAVLSRKGRKDDGSWQHIRFKSRSPSRSRSPDDPRRKSRKAPLSSATSDDDSPERTPGSTKRRNGSKRSTKEAISASDSDPLEKIIGPLPKSLPQPKKIKFRGRGAFSTTSVMDSHFNSTYDPSADVRPNSDEEDEWGLAVEAYRDRQKWKQQGAERLKAAGFTDEQVDRWEKGGEKREEDVKWGKKGEGREWDRGKVVDEDGDVDVKAEWGRLKGT</sequence>
<dbReference type="AlphaFoldDB" id="A0A6A6GWA1"/>
<evidence type="ECO:0000256" key="1">
    <source>
        <dbReference type="SAM" id="MobiDB-lite"/>
    </source>
</evidence>
<dbReference type="OrthoDB" id="2431475at2759"/>
<protein>
    <submittedName>
        <fullName evidence="2">Uncharacterized protein</fullName>
    </submittedName>
</protein>
<feature type="region of interest" description="Disordered" evidence="1">
    <location>
        <begin position="70"/>
        <end position="274"/>
    </location>
</feature>
<reference evidence="2" key="1">
    <citation type="journal article" date="2020" name="Stud. Mycol.">
        <title>101 Dothideomycetes genomes: a test case for predicting lifestyles and emergence of pathogens.</title>
        <authorList>
            <person name="Haridas S."/>
            <person name="Albert R."/>
            <person name="Binder M."/>
            <person name="Bloem J."/>
            <person name="Labutti K."/>
            <person name="Salamov A."/>
            <person name="Andreopoulos B."/>
            <person name="Baker S."/>
            <person name="Barry K."/>
            <person name="Bills G."/>
            <person name="Bluhm B."/>
            <person name="Cannon C."/>
            <person name="Castanera R."/>
            <person name="Culley D."/>
            <person name="Daum C."/>
            <person name="Ezra D."/>
            <person name="Gonzalez J."/>
            <person name="Henrissat B."/>
            <person name="Kuo A."/>
            <person name="Liang C."/>
            <person name="Lipzen A."/>
            <person name="Lutzoni F."/>
            <person name="Magnuson J."/>
            <person name="Mondo S."/>
            <person name="Nolan M."/>
            <person name="Ohm R."/>
            <person name="Pangilinan J."/>
            <person name="Park H.-J."/>
            <person name="Ramirez L."/>
            <person name="Alfaro M."/>
            <person name="Sun H."/>
            <person name="Tritt A."/>
            <person name="Yoshinaga Y."/>
            <person name="Zwiers L.-H."/>
            <person name="Turgeon B."/>
            <person name="Goodwin S."/>
            <person name="Spatafora J."/>
            <person name="Crous P."/>
            <person name="Grigoriev I."/>
        </authorList>
    </citation>
    <scope>NUCLEOTIDE SEQUENCE</scope>
    <source>
        <strain evidence="2">Tuck. ex Michener</strain>
    </source>
</reference>
<dbReference type="EMBL" id="ML991852">
    <property type="protein sequence ID" value="KAF2229861.1"/>
    <property type="molecule type" value="Genomic_DNA"/>
</dbReference>
<name>A0A6A6GWA1_VIRVR</name>
<dbReference type="PANTHER" id="PTHR40132">
    <property type="entry name" value="PRE-MRNA-SPLICING FACTOR 38B"/>
    <property type="match status" value="1"/>
</dbReference>
<feature type="region of interest" description="Disordered" evidence="1">
    <location>
        <begin position="287"/>
        <end position="308"/>
    </location>
</feature>
<gene>
    <name evidence="2" type="ORF">EV356DRAFT_493053</name>
</gene>
<evidence type="ECO:0000313" key="2">
    <source>
        <dbReference type="EMBL" id="KAF2229861.1"/>
    </source>
</evidence>
<feature type="compositionally biased region" description="Basic residues" evidence="1">
    <location>
        <begin position="138"/>
        <end position="147"/>
    </location>
</feature>
<feature type="region of interest" description="Disordered" evidence="1">
    <location>
        <begin position="344"/>
        <end position="369"/>
    </location>
</feature>
<feature type="compositionally biased region" description="Basic and acidic residues" evidence="1">
    <location>
        <begin position="70"/>
        <end position="137"/>
    </location>
</feature>